<name>A0A9X3J0B0_9BACT</name>
<keyword evidence="2" id="KW-1185">Reference proteome</keyword>
<dbReference type="AlphaFoldDB" id="A0A9X3J0B0"/>
<dbReference type="Proteomes" id="UP001150924">
    <property type="component" value="Unassembled WGS sequence"/>
</dbReference>
<protein>
    <submittedName>
        <fullName evidence="1">ADYC domain-containing protein</fullName>
    </submittedName>
</protein>
<dbReference type="PROSITE" id="PS51257">
    <property type="entry name" value="PROKAR_LIPOPROTEIN"/>
    <property type="match status" value="1"/>
</dbReference>
<evidence type="ECO:0000313" key="1">
    <source>
        <dbReference type="EMBL" id="MCY1010406.1"/>
    </source>
</evidence>
<organism evidence="1 2">
    <name type="scientific">Nannocystis pusilla</name>
    <dbReference type="NCBI Taxonomy" id="889268"/>
    <lineage>
        <taxon>Bacteria</taxon>
        <taxon>Pseudomonadati</taxon>
        <taxon>Myxococcota</taxon>
        <taxon>Polyangia</taxon>
        <taxon>Nannocystales</taxon>
        <taxon>Nannocystaceae</taxon>
        <taxon>Nannocystis</taxon>
    </lineage>
</organism>
<dbReference type="RefSeq" id="WP_267773332.1">
    <property type="nucleotide sequence ID" value="NZ_JAPNKE010000002.1"/>
</dbReference>
<sequence length="368" mass="39230">MRNSTTTVILLASTLSFAVGCDDELSVGFGDGDDVALRCPTSDCTGGPLNNTSLIGDHPLSNLSETRLEPAANDTADVRIEGGTLQHLGSPVSITEIDVEADGELKLKLGTLGWFGGTAVKGATFYIYIDPLGGDPTIPAELKIADAWCSPGAYDPTMTICRYEFVTNVKPKDPESYPESEKVEGYHHICPNEDEGGALGADYKFSSVLSPNVSVFASGKTGPYIADTPGIFINGCINGAVSKGQFQLNAFYDPTAYRGLQVSQRTAMLRAWMAWFEDQPRTVPGKHISMQDPLNDLFDWTSDPTWELEAGYGALGARCRGGDPTTGVHRNYVDPVISLPGWDALPTCDTSNYTGSGAVLGVKVPTSP</sequence>
<accession>A0A9X3J0B0</accession>
<dbReference type="EMBL" id="JAPNKE010000002">
    <property type="protein sequence ID" value="MCY1010406.1"/>
    <property type="molecule type" value="Genomic_DNA"/>
</dbReference>
<evidence type="ECO:0000313" key="2">
    <source>
        <dbReference type="Proteomes" id="UP001150924"/>
    </source>
</evidence>
<proteinExistence type="predicted"/>
<comment type="caution">
    <text evidence="1">The sequence shown here is derived from an EMBL/GenBank/DDBJ whole genome shotgun (WGS) entry which is preliminary data.</text>
</comment>
<gene>
    <name evidence="1" type="ORF">OV079_33535</name>
</gene>
<reference evidence="1" key="1">
    <citation type="submission" date="2022-11" db="EMBL/GenBank/DDBJ databases">
        <title>Minimal conservation of predation-associated metabolite biosynthetic gene clusters underscores biosynthetic potential of Myxococcota including descriptions for ten novel species: Archangium lansinium sp. nov., Myxococcus landrumus sp. nov., Nannocystis bai.</title>
        <authorList>
            <person name="Ahearne A."/>
            <person name="Stevens C."/>
            <person name="Phillips K."/>
        </authorList>
    </citation>
    <scope>NUCLEOTIDE SEQUENCE</scope>
    <source>
        <strain evidence="1">Na p29</strain>
    </source>
</reference>